<feature type="non-terminal residue" evidence="2">
    <location>
        <position position="275"/>
    </location>
</feature>
<proteinExistence type="inferred from homology"/>
<reference evidence="2" key="1">
    <citation type="journal article" date="2014" name="Front. Microbiol.">
        <title>High frequency of phylogenetically diverse reductive dehalogenase-homologous genes in deep subseafloor sedimentary metagenomes.</title>
        <authorList>
            <person name="Kawai M."/>
            <person name="Futagami T."/>
            <person name="Toyoda A."/>
            <person name="Takaki Y."/>
            <person name="Nishi S."/>
            <person name="Hori S."/>
            <person name="Arai W."/>
            <person name="Tsubouchi T."/>
            <person name="Morono Y."/>
            <person name="Uchiyama I."/>
            <person name="Ito T."/>
            <person name="Fujiyama A."/>
            <person name="Inagaki F."/>
            <person name="Takami H."/>
        </authorList>
    </citation>
    <scope>NUCLEOTIDE SEQUENCE</scope>
    <source>
        <strain evidence="2">Expedition CK06-06</strain>
    </source>
</reference>
<accession>X1M2A7</accession>
<dbReference type="Gene3D" id="3.40.50.11890">
    <property type="match status" value="1"/>
</dbReference>
<protein>
    <recommendedName>
        <fullName evidence="3">2-hydroxyacyl-CoA dehydratase</fullName>
    </recommendedName>
</protein>
<comment type="similarity">
    <text evidence="1">Belongs to the FldB/FldC dehydratase alpha/beta subunit family.</text>
</comment>
<dbReference type="EMBL" id="BARV01020272">
    <property type="protein sequence ID" value="GAI25458.1"/>
    <property type="molecule type" value="Genomic_DNA"/>
</dbReference>
<feature type="non-terminal residue" evidence="2">
    <location>
        <position position="1"/>
    </location>
</feature>
<dbReference type="Pfam" id="PF06050">
    <property type="entry name" value="HGD-D"/>
    <property type="match status" value="1"/>
</dbReference>
<evidence type="ECO:0000256" key="1">
    <source>
        <dbReference type="ARBA" id="ARBA00005806"/>
    </source>
</evidence>
<dbReference type="PANTHER" id="PTHR30548:SF1">
    <property type="entry name" value="DEHYDRATASE SUBUNIT MJ0007-RELATED"/>
    <property type="match status" value="1"/>
</dbReference>
<dbReference type="PANTHER" id="PTHR30548">
    <property type="entry name" value="2-HYDROXYGLUTARYL-COA DEHYDRATASE, D-COMPONENT-RELATED"/>
    <property type="match status" value="1"/>
</dbReference>
<gene>
    <name evidence="2" type="ORF">S06H3_33875</name>
</gene>
<comment type="caution">
    <text evidence="2">The sequence shown here is derived from an EMBL/GenBank/DDBJ whole genome shotgun (WGS) entry which is preliminary data.</text>
</comment>
<dbReference type="AlphaFoldDB" id="X1M2A7"/>
<name>X1M2A7_9ZZZZ</name>
<organism evidence="2">
    <name type="scientific">marine sediment metagenome</name>
    <dbReference type="NCBI Taxonomy" id="412755"/>
    <lineage>
        <taxon>unclassified sequences</taxon>
        <taxon>metagenomes</taxon>
        <taxon>ecological metagenomes</taxon>
    </lineage>
</organism>
<dbReference type="InterPro" id="IPR010327">
    <property type="entry name" value="FldB/FldC_alpha/beta"/>
</dbReference>
<evidence type="ECO:0000313" key="2">
    <source>
        <dbReference type="EMBL" id="GAI25458.1"/>
    </source>
</evidence>
<evidence type="ECO:0008006" key="3">
    <source>
        <dbReference type="Google" id="ProtNLM"/>
    </source>
</evidence>
<sequence length="275" mass="31771">CNYEEILEAMDIVQVYTENYAGLCAVKRQAEPYMEKARAEGYSDLLCGYAQVGIGFDALRHELGEMPPDAPDGGMPEPDMLLGCSMGCDPRWKWFQALGRYKDAPIYNTDVLMPPSDADMEAIKEHSVRYMAEELRGLIAFLEEQTGTKMDYDRLMAIVRQVEETRWWWREAYELRRAIPCPMSTQDHFVLFVPHHMMLTDLFTLDFYKGLYQELKERVDNGIGVIDDEKYRLLWGVGLPPWHTMSILDYFLNFGAVFAAETAYMVPEPFEIPPD</sequence>